<reference evidence="3 4" key="1">
    <citation type="journal article" date="1999" name="Nature">
        <title>Sequence and analysis of chromosome 2 of the plant Arabidopsis thaliana.</title>
        <authorList>
            <person name="Lin X."/>
            <person name="Kaul S."/>
            <person name="Rounsley S."/>
            <person name="Shea T.P."/>
            <person name="Benito M.I."/>
            <person name="Town C.D."/>
            <person name="Fujii C.Y."/>
            <person name="Mason T."/>
            <person name="Bowman C.L."/>
            <person name="Barnstead M."/>
            <person name="Feldblyum T.V."/>
            <person name="Buell C.R."/>
            <person name="Ketchum K.A."/>
            <person name="Lee J."/>
            <person name="Ronning C.M."/>
            <person name="Koo H.L."/>
            <person name="Moffat K.S."/>
            <person name="Cronin L.A."/>
            <person name="Shen M."/>
            <person name="Pai G."/>
            <person name="Van Aken S."/>
            <person name="Umayam L."/>
            <person name="Tallon L.J."/>
            <person name="Gill J.E."/>
            <person name="Adams M.D."/>
            <person name="Carrera A.J."/>
            <person name="Creasy T.H."/>
            <person name="Goodman H.M."/>
            <person name="Somerville C.R."/>
            <person name="Copenhaver G.P."/>
            <person name="Preuss D."/>
            <person name="Nierman W.C."/>
            <person name="White O."/>
            <person name="Eisen J.A."/>
            <person name="Salzberg S.L."/>
            <person name="Fraser C.M."/>
            <person name="Venter J.C."/>
        </authorList>
    </citation>
    <scope>NUCLEOTIDE SEQUENCE [LARGE SCALE GENOMIC DNA]</scope>
    <source>
        <strain evidence="4">cv. Columbia</strain>
    </source>
</reference>
<keyword evidence="5 6" id="KW-1267">Proteomics identification</keyword>
<dbReference type="GeneID" id="819091"/>
<feature type="compositionally biased region" description="Basic and acidic residues" evidence="1">
    <location>
        <begin position="162"/>
        <end position="176"/>
    </location>
</feature>
<name>F4IV24_ARATH</name>
<dbReference type="eggNOG" id="ENOG502S2K0">
    <property type="taxonomic scope" value="Eukaryota"/>
</dbReference>
<dbReference type="EMBL" id="CP002685">
    <property type="protein sequence ID" value="AEC10471.2"/>
    <property type="molecule type" value="Genomic_DNA"/>
</dbReference>
<gene>
    <name evidence="2 3" type="ordered locus">At2g44820</name>
    <name evidence="3" type="ORF">F16B22.34</name>
    <name evidence="3" type="ORF">F16B22_34</name>
</gene>
<dbReference type="STRING" id="3702.F4IV24"/>
<dbReference type="InterPro" id="IPR053030">
    <property type="entry name" value="Ribosomal_biogenesis_FAF1-like"/>
</dbReference>
<sequence>MESSLFKTSSDFCIRKTEIMVYKRKSMEKKKEGMGSTIDQNLSFKNIMKDVALFGSSHMTWKDKKALEDKKVTALGGKAQKMHRLPLSVARVQMKKQKDREEKMLEQNVILGRFGGGGSSSRKPAERKRTPEERVLKSTGGIFKGGVLDVKHLLRSGPSSSSDRDFKTKKPSRVEKNLGGGGDGGGIKSKGKKKGGKNKNKGKKKGGGKKRGK</sequence>
<dbReference type="PANTHER" id="PTHR28096:SF1">
    <property type="entry name" value="PROTEIN FAF1"/>
    <property type="match status" value="1"/>
</dbReference>
<feature type="region of interest" description="Disordered" evidence="1">
    <location>
        <begin position="107"/>
        <end position="139"/>
    </location>
</feature>
<evidence type="ECO:0000313" key="4">
    <source>
        <dbReference type="Proteomes" id="UP000006548"/>
    </source>
</evidence>
<keyword evidence="4" id="KW-1185">Reference proteome</keyword>
<dbReference type="InParanoid" id="F4IV24"/>
<feature type="compositionally biased region" description="Basic residues" evidence="1">
    <location>
        <begin position="189"/>
        <end position="213"/>
    </location>
</feature>
<protein>
    <submittedName>
        <fullName evidence="3">Axoneme-associated protein MST101(2) protein</fullName>
    </submittedName>
</protein>
<feature type="compositionally biased region" description="Gly residues" evidence="1">
    <location>
        <begin position="178"/>
        <end position="188"/>
    </location>
</feature>
<dbReference type="TAIR" id="AT2G44820"/>
<dbReference type="InterPro" id="IPR027973">
    <property type="entry name" value="FSAF1-like"/>
</dbReference>
<dbReference type="GO" id="GO:0005730">
    <property type="term" value="C:nucleolus"/>
    <property type="evidence" value="ECO:0000318"/>
    <property type="project" value="GO_Central"/>
</dbReference>
<feature type="region of interest" description="Disordered" evidence="1">
    <location>
        <begin position="153"/>
        <end position="213"/>
    </location>
</feature>
<organism evidence="3 4">
    <name type="scientific">Arabidopsis thaliana</name>
    <name type="common">Mouse-ear cress</name>
    <dbReference type="NCBI Taxonomy" id="3702"/>
    <lineage>
        <taxon>Eukaryota</taxon>
        <taxon>Viridiplantae</taxon>
        <taxon>Streptophyta</taxon>
        <taxon>Embryophyta</taxon>
        <taxon>Tracheophyta</taxon>
        <taxon>Spermatophyta</taxon>
        <taxon>Magnoliopsida</taxon>
        <taxon>eudicotyledons</taxon>
        <taxon>Gunneridae</taxon>
        <taxon>Pentapetalae</taxon>
        <taxon>rosids</taxon>
        <taxon>malvids</taxon>
        <taxon>Brassicales</taxon>
        <taxon>Brassicaceae</taxon>
        <taxon>Camelineae</taxon>
        <taxon>Arabidopsis</taxon>
    </lineage>
</organism>
<dbReference type="PANTHER" id="PTHR28096">
    <property type="entry name" value="PROTEIN FAF1"/>
    <property type="match status" value="1"/>
</dbReference>
<dbReference type="ExpressionAtlas" id="F4IV24">
    <property type="expression patterns" value="baseline and differential"/>
</dbReference>
<dbReference type="ProteomicsDB" id="203960"/>
<dbReference type="FunCoup" id="F4IV24">
    <property type="interactions" value="664"/>
</dbReference>
<evidence type="ECO:0007829" key="5">
    <source>
        <dbReference type="PeptideAtlas" id="F4IV24"/>
    </source>
</evidence>
<dbReference type="AlphaFoldDB" id="F4IV24"/>
<dbReference type="SMR" id="F4IV24"/>
<feature type="compositionally biased region" description="Basic and acidic residues" evidence="1">
    <location>
        <begin position="123"/>
        <end position="136"/>
    </location>
</feature>
<dbReference type="OrthoDB" id="5556956at2759"/>
<evidence type="ECO:0000313" key="2">
    <source>
        <dbReference type="Araport" id="AT2G44820"/>
    </source>
</evidence>
<dbReference type="Pfam" id="PF15375">
    <property type="entry name" value="FSAF1"/>
    <property type="match status" value="1"/>
</dbReference>
<dbReference type="Proteomes" id="UP000006548">
    <property type="component" value="Chromosome 2"/>
</dbReference>
<accession>F4IV24</accession>
<proteinExistence type="evidence at protein level"/>
<evidence type="ECO:0000313" key="3">
    <source>
        <dbReference type="EMBL" id="AEC10471.2"/>
    </source>
</evidence>
<reference evidence="4" key="2">
    <citation type="journal article" date="2017" name="Plant J.">
        <title>Araport11: a complete reannotation of the Arabidopsis thaliana reference genome.</title>
        <authorList>
            <person name="Cheng C.Y."/>
            <person name="Krishnakumar V."/>
            <person name="Chan A.P."/>
            <person name="Thibaud-Nissen F."/>
            <person name="Schobel S."/>
            <person name="Town C.D."/>
        </authorList>
    </citation>
    <scope>GENOME REANNOTATION</scope>
    <source>
        <strain evidence="4">cv. Columbia</strain>
    </source>
</reference>
<evidence type="ECO:0007829" key="6">
    <source>
        <dbReference type="ProteomicsDB" id="F4IV24"/>
    </source>
</evidence>
<dbReference type="Araport" id="AT2G44820"/>
<dbReference type="KEGG" id="ath:AT2G44820"/>
<evidence type="ECO:0000256" key="1">
    <source>
        <dbReference type="SAM" id="MobiDB-lite"/>
    </source>
</evidence>
<dbReference type="GO" id="GO:0000462">
    <property type="term" value="P:maturation of SSU-rRNA from tricistronic rRNA transcript (SSU-rRNA, 5.8S rRNA, LSU-rRNA)"/>
    <property type="evidence" value="ECO:0000318"/>
    <property type="project" value="GO_Central"/>
</dbReference>